<evidence type="ECO:0000313" key="4">
    <source>
        <dbReference type="Proteomes" id="UP001497497"/>
    </source>
</evidence>
<organism evidence="3 4">
    <name type="scientific">Lymnaea stagnalis</name>
    <name type="common">Great pond snail</name>
    <name type="synonym">Helix stagnalis</name>
    <dbReference type="NCBI Taxonomy" id="6523"/>
    <lineage>
        <taxon>Eukaryota</taxon>
        <taxon>Metazoa</taxon>
        <taxon>Spiralia</taxon>
        <taxon>Lophotrochozoa</taxon>
        <taxon>Mollusca</taxon>
        <taxon>Gastropoda</taxon>
        <taxon>Heterobranchia</taxon>
        <taxon>Euthyneura</taxon>
        <taxon>Panpulmonata</taxon>
        <taxon>Hygrophila</taxon>
        <taxon>Lymnaeoidea</taxon>
        <taxon>Lymnaeidae</taxon>
        <taxon>Lymnaea</taxon>
    </lineage>
</organism>
<feature type="region of interest" description="Disordered" evidence="2">
    <location>
        <begin position="571"/>
        <end position="664"/>
    </location>
</feature>
<feature type="region of interest" description="Disordered" evidence="2">
    <location>
        <begin position="25"/>
        <end position="152"/>
    </location>
</feature>
<feature type="region of interest" description="Disordered" evidence="2">
    <location>
        <begin position="437"/>
        <end position="461"/>
    </location>
</feature>
<gene>
    <name evidence="3" type="ORF">GSLYS_00019241001</name>
</gene>
<feature type="compositionally biased region" description="Basic and acidic residues" evidence="2">
    <location>
        <begin position="93"/>
        <end position="110"/>
    </location>
</feature>
<dbReference type="GO" id="GO:0005856">
    <property type="term" value="C:cytoskeleton"/>
    <property type="evidence" value="ECO:0007669"/>
    <property type="project" value="TreeGrafter"/>
</dbReference>
<accession>A0AAV2IFP4</accession>
<feature type="compositionally biased region" description="Basic and acidic residues" evidence="2">
    <location>
        <begin position="122"/>
        <end position="141"/>
    </location>
</feature>
<feature type="region of interest" description="Disordered" evidence="2">
    <location>
        <begin position="164"/>
        <end position="196"/>
    </location>
</feature>
<dbReference type="EMBL" id="CAXITT010000743">
    <property type="protein sequence ID" value="CAL1545864.1"/>
    <property type="molecule type" value="Genomic_DNA"/>
</dbReference>
<comment type="caution">
    <text evidence="3">The sequence shown here is derived from an EMBL/GenBank/DDBJ whole genome shotgun (WGS) entry which is preliminary data.</text>
</comment>
<feature type="compositionally biased region" description="Basic and acidic residues" evidence="2">
    <location>
        <begin position="606"/>
        <end position="648"/>
    </location>
</feature>
<proteinExistence type="inferred from homology"/>
<feature type="region of interest" description="Disordered" evidence="2">
    <location>
        <begin position="975"/>
        <end position="1021"/>
    </location>
</feature>
<evidence type="ECO:0000256" key="1">
    <source>
        <dbReference type="ARBA" id="ARBA00008738"/>
    </source>
</evidence>
<feature type="compositionally biased region" description="Basic and acidic residues" evidence="2">
    <location>
        <begin position="43"/>
        <end position="72"/>
    </location>
</feature>
<feature type="compositionally biased region" description="Basic and acidic residues" evidence="2">
    <location>
        <begin position="978"/>
        <end position="989"/>
    </location>
</feature>
<dbReference type="PANTHER" id="PTHR31516:SF17">
    <property type="entry name" value="STABILIZER OF AXONEMAL MICROTUBULES 2"/>
    <property type="match status" value="1"/>
</dbReference>
<comment type="similarity">
    <text evidence="1">Belongs to the FAM154 family.</text>
</comment>
<feature type="compositionally biased region" description="Polar residues" evidence="2">
    <location>
        <begin position="502"/>
        <end position="514"/>
    </location>
</feature>
<feature type="region of interest" description="Disordered" evidence="2">
    <location>
        <begin position="501"/>
        <end position="527"/>
    </location>
</feature>
<evidence type="ECO:0000313" key="3">
    <source>
        <dbReference type="EMBL" id="CAL1545864.1"/>
    </source>
</evidence>
<evidence type="ECO:0000256" key="2">
    <source>
        <dbReference type="SAM" id="MobiDB-lite"/>
    </source>
</evidence>
<dbReference type="Proteomes" id="UP001497497">
    <property type="component" value="Unassembled WGS sequence"/>
</dbReference>
<feature type="region of interest" description="Disordered" evidence="2">
    <location>
        <begin position="729"/>
        <end position="829"/>
    </location>
</feature>
<dbReference type="Pfam" id="PF05217">
    <property type="entry name" value="SAXO1-2"/>
    <property type="match status" value="2"/>
</dbReference>
<keyword evidence="4" id="KW-1185">Reference proteome</keyword>
<feature type="compositionally biased region" description="Basic and acidic residues" evidence="2">
    <location>
        <begin position="741"/>
        <end position="750"/>
    </location>
</feature>
<feature type="compositionally biased region" description="Basic and acidic residues" evidence="2">
    <location>
        <begin position="782"/>
        <end position="805"/>
    </location>
</feature>
<dbReference type="GO" id="GO:0008017">
    <property type="term" value="F:microtubule binding"/>
    <property type="evidence" value="ECO:0007669"/>
    <property type="project" value="InterPro"/>
</dbReference>
<dbReference type="PANTHER" id="PTHR31516">
    <property type="entry name" value="STABILIZER OF AXONEMAL MICROTUBULES 2"/>
    <property type="match status" value="1"/>
</dbReference>
<protein>
    <submittedName>
        <fullName evidence="3">Uncharacterized protein</fullName>
    </submittedName>
</protein>
<feature type="compositionally biased region" description="Basic and acidic residues" evidence="2">
    <location>
        <begin position="571"/>
        <end position="596"/>
    </location>
</feature>
<name>A0AAV2IFP4_LYMST</name>
<feature type="compositionally biased region" description="Polar residues" evidence="2">
    <location>
        <begin position="759"/>
        <end position="768"/>
    </location>
</feature>
<feature type="region of interest" description="Disordered" evidence="2">
    <location>
        <begin position="1"/>
        <end position="20"/>
    </location>
</feature>
<sequence length="1021" mass="119777">MPVKREPSSDSLINNGPRSEYVKRYQEYPLQKTQSYRPPNELVKGRGEVESVTVFRRDFPEHQLQKRERARPADGNLRPEGQHDFTSSYQNEFPERTSERRQPYKPDNDKQPLAAFDAQPSYREDYREWELPKKQQLEKQQWHPPDQPFEGKTTIMTDYQEHHVSPRVDHRPNQRSMLSDEPFKASTDYTDTYKEHPLPAKFMREREQWQRPTEPLDSQTVHQRDYIGAYAPKQKSVRPNVNIVKSDVPLEGDTTTSVSYRPHELQKRYRHEPEKYHRPDGFMDLNTTNSMQFTEHPLNRQAPQKPESSHLLRGAGEMAKETNYVKDYHEHPIDRTAPIKPKNDYQAPTVPMESQTEYQADFYGRQPGPRQTFKPQDGPFHSDAPFDDRTDYRDKFTEYKITPRQQRAKEVYKGPTAPLDSRTTVGESYLGHYQPKRESIRPDQNLTKSDMPFDDSTTMNRDFRPYDVHRREVPKQNQYTKPEGDMDLVTSHNTHYREHALQKQNVLEKPSSSHLLRGTGEMNSKTNYQGDFIERPIERRKNLKPDNEYQPPAAPMLSETTHRADFFERQLGPRESFKPKDAPMKSDVPLDDRTGYRDSYVPYKITPRETRPREVHHPPTAPLEDRTTVRDSYKGPFQPKRDSFRPDRNLLISDAPFDSSTTTNTDYREHAIPERYKHKADSYHKPDGQMELTTTHSTHFHEHALTKQTINRPESSGLLRGFGDMRKETNYQGDFRQPPQTKRDLIKPKNDYIPPTAPMASTTTNQASYMEHGIQPRPNFKPKTDYIKPDIPLDDRTDYRDKFTEHQISPRQQRAKETHKPPTAPLDSRTITNESYKGVFQPMRESFRPDQRYVKPDVAVENDTTFTSAFKQWPTGERFRHRQETYVKPEGFMDLTTINREAYKEVRGQRPPMVRLSSSHLLPADGKFDNNTSYSTEFVAKNPDHRQIFKPENQYHPSSAPFEDKTEYRAAHVGYVAPRERSFRPEQRSDALGQRDPSNPFRIRDDWRQMLTGPPETTVQG</sequence>
<reference evidence="3 4" key="1">
    <citation type="submission" date="2024-04" db="EMBL/GenBank/DDBJ databases">
        <authorList>
            <consortium name="Genoscope - CEA"/>
            <person name="William W."/>
        </authorList>
    </citation>
    <scope>NUCLEOTIDE SEQUENCE [LARGE SCALE GENOMIC DNA]</scope>
</reference>
<dbReference type="InterPro" id="IPR033336">
    <property type="entry name" value="SAXO1/2"/>
</dbReference>
<dbReference type="AlphaFoldDB" id="A0AAV2IFP4"/>